<accession>A0A562NB44</accession>
<gene>
    <name evidence="3" type="ORF">IQ24_03620</name>
</gene>
<keyword evidence="2" id="KW-1133">Transmembrane helix</keyword>
<keyword evidence="4" id="KW-1185">Reference proteome</keyword>
<protein>
    <submittedName>
        <fullName evidence="3">Uncharacterized protein</fullName>
    </submittedName>
</protein>
<evidence type="ECO:0000313" key="4">
    <source>
        <dbReference type="Proteomes" id="UP000316225"/>
    </source>
</evidence>
<sequence length="87" mass="8989">MANEDPDGIPEQVRQNRPFFAVFAFAIVVAIGTFLFVLSRDTESVDIERNAPPAAEAPAASTESPAVPEAPAAEPDAAAPATPPASN</sequence>
<dbReference type="EMBL" id="VLKU01000014">
    <property type="protein sequence ID" value="TWI29412.1"/>
    <property type="molecule type" value="Genomic_DNA"/>
</dbReference>
<proteinExistence type="predicted"/>
<reference evidence="3 4" key="1">
    <citation type="journal article" date="2015" name="Stand. Genomic Sci.">
        <title>Genomic Encyclopedia of Bacterial and Archaeal Type Strains, Phase III: the genomes of soil and plant-associated and newly described type strains.</title>
        <authorList>
            <person name="Whitman W.B."/>
            <person name="Woyke T."/>
            <person name="Klenk H.P."/>
            <person name="Zhou Y."/>
            <person name="Lilburn T.G."/>
            <person name="Beck B.J."/>
            <person name="De Vos P."/>
            <person name="Vandamme P."/>
            <person name="Eisen J.A."/>
            <person name="Garrity G."/>
            <person name="Hugenholtz P."/>
            <person name="Kyrpides N.C."/>
        </authorList>
    </citation>
    <scope>NUCLEOTIDE SEQUENCE [LARGE SCALE GENOMIC DNA]</scope>
    <source>
        <strain evidence="3 4">CGMCC 1.5364</strain>
    </source>
</reference>
<comment type="caution">
    <text evidence="3">The sequence shown here is derived from an EMBL/GenBank/DDBJ whole genome shotgun (WGS) entry which is preliminary data.</text>
</comment>
<feature type="transmembrane region" description="Helical" evidence="2">
    <location>
        <begin position="20"/>
        <end position="39"/>
    </location>
</feature>
<feature type="compositionally biased region" description="Low complexity" evidence="1">
    <location>
        <begin position="51"/>
        <end position="80"/>
    </location>
</feature>
<keyword evidence="2" id="KW-0472">Membrane</keyword>
<dbReference type="AlphaFoldDB" id="A0A562NB44"/>
<dbReference type="Proteomes" id="UP000316225">
    <property type="component" value="Unassembled WGS sequence"/>
</dbReference>
<evidence type="ECO:0000256" key="2">
    <source>
        <dbReference type="SAM" id="Phobius"/>
    </source>
</evidence>
<evidence type="ECO:0000313" key="3">
    <source>
        <dbReference type="EMBL" id="TWI29412.1"/>
    </source>
</evidence>
<evidence type="ECO:0000256" key="1">
    <source>
        <dbReference type="SAM" id="MobiDB-lite"/>
    </source>
</evidence>
<organism evidence="3 4">
    <name type="scientific">Paracoccus sulfuroxidans</name>
    <dbReference type="NCBI Taxonomy" id="384678"/>
    <lineage>
        <taxon>Bacteria</taxon>
        <taxon>Pseudomonadati</taxon>
        <taxon>Pseudomonadota</taxon>
        <taxon>Alphaproteobacteria</taxon>
        <taxon>Rhodobacterales</taxon>
        <taxon>Paracoccaceae</taxon>
        <taxon>Paracoccus</taxon>
    </lineage>
</organism>
<dbReference type="RefSeq" id="WP_145399678.1">
    <property type="nucleotide sequence ID" value="NZ_VLKU01000014.1"/>
</dbReference>
<name>A0A562NB44_9RHOB</name>
<keyword evidence="2" id="KW-0812">Transmembrane</keyword>
<feature type="region of interest" description="Disordered" evidence="1">
    <location>
        <begin position="49"/>
        <end position="87"/>
    </location>
</feature>